<dbReference type="PROSITE" id="PS00572">
    <property type="entry name" value="GLYCOSYL_HYDROL_F1_1"/>
    <property type="match status" value="1"/>
</dbReference>
<dbReference type="InterPro" id="IPR001360">
    <property type="entry name" value="Glyco_hydro_1"/>
</dbReference>
<feature type="active site" description="Nucleophile" evidence="4">
    <location>
        <position position="387"/>
    </location>
</feature>
<dbReference type="Proteomes" id="UP000037088">
    <property type="component" value="Unassembled WGS sequence"/>
</dbReference>
<gene>
    <name evidence="8" type="ORF">NG42_02510</name>
    <name evidence="7" type="ORF">NG43_15515</name>
</gene>
<protein>
    <submittedName>
        <fullName evidence="8">Beta-glucosidase</fullName>
    </submittedName>
</protein>
<keyword evidence="2 6" id="KW-0378">Hydrolase</keyword>
<dbReference type="PANTHER" id="PTHR10353">
    <property type="entry name" value="GLYCOSYL HYDROLASE"/>
    <property type="match status" value="1"/>
</dbReference>
<comment type="similarity">
    <text evidence="1 5">Belongs to the glycosyl hydrolase 1 family.</text>
</comment>
<comment type="caution">
    <text evidence="8">The sequence shown here is derived from an EMBL/GenBank/DDBJ whole genome shotgun (WGS) entry which is preliminary data.</text>
</comment>
<dbReference type="EMBL" id="JRXE01000003">
    <property type="protein sequence ID" value="KOC92098.1"/>
    <property type="molecule type" value="Genomic_DNA"/>
</dbReference>
<keyword evidence="3 6" id="KW-0326">Glycosidase</keyword>
<dbReference type="PROSITE" id="PS00653">
    <property type="entry name" value="GLYCOSYL_HYDROL_F1_2"/>
    <property type="match status" value="1"/>
</dbReference>
<dbReference type="STRING" id="1560201.NG42_02510"/>
<keyword evidence="9" id="KW-1185">Reference proteome</keyword>
<name>A0A0L7T9Q2_9GAMM</name>
<reference evidence="8 9" key="1">
    <citation type="journal article" date="2015" name="Int. J. Syst. Evol. Microbiol.">
        <title>Erwinia iniecta sp. nov., isolated from Russian wheat aphids (Diuraphis noxia).</title>
        <authorList>
            <person name="Campillo T."/>
            <person name="Luna E."/>
            <person name="Portier P."/>
            <person name="Fischer-Le Saux M."/>
            <person name="Lapitan N."/>
            <person name="Tisserat N.A."/>
            <person name="Leach J.E."/>
        </authorList>
    </citation>
    <scope>NUCLEOTIDE SEQUENCE [LARGE SCALE GENOMIC DNA]</scope>
    <source>
        <strain evidence="8 9">B120</strain>
        <strain evidence="7">B149</strain>
    </source>
</reference>
<evidence type="ECO:0000256" key="1">
    <source>
        <dbReference type="ARBA" id="ARBA00010838"/>
    </source>
</evidence>
<evidence type="ECO:0000313" key="8">
    <source>
        <dbReference type="EMBL" id="KOC92098.1"/>
    </source>
</evidence>
<evidence type="ECO:0000256" key="4">
    <source>
        <dbReference type="PROSITE-ProRule" id="PRU10055"/>
    </source>
</evidence>
<evidence type="ECO:0000256" key="3">
    <source>
        <dbReference type="ARBA" id="ARBA00023295"/>
    </source>
</evidence>
<dbReference type="PRINTS" id="PR00131">
    <property type="entry name" value="GLHYDRLASE1"/>
</dbReference>
<evidence type="ECO:0000313" key="9">
    <source>
        <dbReference type="Proteomes" id="UP000037088"/>
    </source>
</evidence>
<organism evidence="8 9">
    <name type="scientific">Winslowiella iniecta</name>
    <dbReference type="NCBI Taxonomy" id="1560201"/>
    <lineage>
        <taxon>Bacteria</taxon>
        <taxon>Pseudomonadati</taxon>
        <taxon>Pseudomonadota</taxon>
        <taxon>Gammaproteobacteria</taxon>
        <taxon>Enterobacterales</taxon>
        <taxon>Erwiniaceae</taxon>
        <taxon>Winslowiella</taxon>
    </lineage>
</organism>
<dbReference type="RefSeq" id="WP_052897485.1">
    <property type="nucleotide sequence ID" value="NZ_JRXE01000003.1"/>
</dbReference>
<dbReference type="Proteomes" id="UP000036851">
    <property type="component" value="Unassembled WGS sequence"/>
</dbReference>
<dbReference type="FunFam" id="3.20.20.80:FF:000004">
    <property type="entry name" value="Beta-glucosidase 6-phospho-beta-glucosidase"/>
    <property type="match status" value="1"/>
</dbReference>
<dbReference type="GO" id="GO:0016052">
    <property type="term" value="P:carbohydrate catabolic process"/>
    <property type="evidence" value="ECO:0007669"/>
    <property type="project" value="TreeGrafter"/>
</dbReference>
<dbReference type="InterPro" id="IPR017853">
    <property type="entry name" value="GH"/>
</dbReference>
<dbReference type="AlphaFoldDB" id="A0A0L7T9Q2"/>
<dbReference type="PANTHER" id="PTHR10353:SF122">
    <property type="entry name" value="6-PHOSPHO-BETA-GLUCOSIDASE ASCB-RELATED"/>
    <property type="match status" value="1"/>
</dbReference>
<dbReference type="OrthoDB" id="9765195at2"/>
<evidence type="ECO:0000313" key="7">
    <source>
        <dbReference type="EMBL" id="KOC91441.1"/>
    </source>
</evidence>
<proteinExistence type="inferred from homology"/>
<dbReference type="PATRIC" id="fig|1560201.3.peg.541"/>
<dbReference type="GO" id="GO:0008422">
    <property type="term" value="F:beta-glucosidase activity"/>
    <property type="evidence" value="ECO:0007669"/>
    <property type="project" value="TreeGrafter"/>
</dbReference>
<dbReference type="SUPFAM" id="SSF51445">
    <property type="entry name" value="(Trans)glycosidases"/>
    <property type="match status" value="1"/>
</dbReference>
<accession>A0A0L7T9Q2</accession>
<dbReference type="Pfam" id="PF00232">
    <property type="entry name" value="Glyco_hydro_1"/>
    <property type="match status" value="1"/>
</dbReference>
<dbReference type="InterPro" id="IPR018120">
    <property type="entry name" value="Glyco_hydro_1_AS"/>
</dbReference>
<sequence length="488" mass="55887">MKDTQSGFPEHFLWGGAIAANQAEGAWNLDGKGPSVADAITYKANLDLTNYEGHMALSDQNIDDALNGHNDALYPKRRGIDFYHRYKDDLALFAEMGCKVLRVSIAWARIFPTGEDAEPNEAGLQFYEDLFREMRKHQIEPLVTLSHYEMPLVLSEKYNGWVHRNVVDAFVRYSNVCFDRYKDLVRYWLTFNEIDSIHRHPFTTAGIRHEKSAPGRETRDVYQGLHHQFVASALATRDCHAKIPGSQVGCMLTKLTTYPRTCHPADVEATLKKNIENYFYTDVQIRGAYPPLIKRDLELRGIQIEMQPGDEDILRQYTVDFLSFSYYMSLTESTQPDAERIAGNTVLGVKNPYLPASEWGWQIDPVGLKISLLELYDRYQKPLFIVENGLGAKDSIEDGKIHDGYRIDYFRSHFEQMEQAINEGVELMGFTSWGTIDIISAGTSQMTKRYGFIYVDQDDDGNGSLARLRKDSFWWYKKVIASNGRDLD</sequence>
<evidence type="ECO:0000256" key="5">
    <source>
        <dbReference type="RuleBase" id="RU003690"/>
    </source>
</evidence>
<dbReference type="Gene3D" id="3.20.20.80">
    <property type="entry name" value="Glycosidases"/>
    <property type="match status" value="1"/>
</dbReference>
<dbReference type="InterPro" id="IPR033132">
    <property type="entry name" value="GH_1_N_CS"/>
</dbReference>
<dbReference type="GO" id="GO:0005829">
    <property type="term" value="C:cytosol"/>
    <property type="evidence" value="ECO:0007669"/>
    <property type="project" value="TreeGrafter"/>
</dbReference>
<evidence type="ECO:0000256" key="2">
    <source>
        <dbReference type="ARBA" id="ARBA00022801"/>
    </source>
</evidence>
<dbReference type="EMBL" id="JRXF01000025">
    <property type="protein sequence ID" value="KOC91441.1"/>
    <property type="molecule type" value="Genomic_DNA"/>
</dbReference>
<evidence type="ECO:0000256" key="6">
    <source>
        <dbReference type="RuleBase" id="RU004468"/>
    </source>
</evidence>